<reference evidence="4" key="1">
    <citation type="submission" date="2017-02" db="UniProtKB">
        <authorList>
            <consortium name="WormBaseParasite"/>
        </authorList>
    </citation>
    <scope>IDENTIFICATION</scope>
</reference>
<proteinExistence type="predicted"/>
<name>A0A0M3K128_ANISI</name>
<keyword evidence="3" id="KW-1185">Reference proteome</keyword>
<dbReference type="Proteomes" id="UP000267096">
    <property type="component" value="Unassembled WGS sequence"/>
</dbReference>
<evidence type="ECO:0000313" key="2">
    <source>
        <dbReference type="EMBL" id="VDK51059.1"/>
    </source>
</evidence>
<evidence type="ECO:0000313" key="3">
    <source>
        <dbReference type="Proteomes" id="UP000267096"/>
    </source>
</evidence>
<protein>
    <submittedName>
        <fullName evidence="4">SPATA6 domain-containing protein</fullName>
    </submittedName>
</protein>
<gene>
    <name evidence="2" type="ORF">ASIM_LOCUS13966</name>
</gene>
<accession>A0A0M3K128</accession>
<dbReference type="AlphaFoldDB" id="A0A0M3K128"/>
<organism evidence="4">
    <name type="scientific">Anisakis simplex</name>
    <name type="common">Herring worm</name>
    <dbReference type="NCBI Taxonomy" id="6269"/>
    <lineage>
        <taxon>Eukaryota</taxon>
        <taxon>Metazoa</taxon>
        <taxon>Ecdysozoa</taxon>
        <taxon>Nematoda</taxon>
        <taxon>Chromadorea</taxon>
        <taxon>Rhabditida</taxon>
        <taxon>Spirurina</taxon>
        <taxon>Ascaridomorpha</taxon>
        <taxon>Ascaridoidea</taxon>
        <taxon>Anisakidae</taxon>
        <taxon>Anisakis</taxon>
        <taxon>Anisakis simplex complex</taxon>
    </lineage>
</organism>
<dbReference type="WBParaSite" id="ASIM_0001455601-mRNA-1">
    <property type="protein sequence ID" value="ASIM_0001455601-mRNA-1"/>
    <property type="gene ID" value="ASIM_0001455601"/>
</dbReference>
<dbReference type="EMBL" id="UYRR01031564">
    <property type="protein sequence ID" value="VDK51059.1"/>
    <property type="molecule type" value="Genomic_DNA"/>
</dbReference>
<feature type="region of interest" description="Disordered" evidence="1">
    <location>
        <begin position="150"/>
        <end position="185"/>
    </location>
</feature>
<feature type="compositionally biased region" description="Basic and acidic residues" evidence="1">
    <location>
        <begin position="172"/>
        <end position="185"/>
    </location>
</feature>
<feature type="compositionally biased region" description="Basic and acidic residues" evidence="1">
    <location>
        <begin position="153"/>
        <end position="162"/>
    </location>
</feature>
<evidence type="ECO:0000256" key="1">
    <source>
        <dbReference type="SAM" id="MobiDB-lite"/>
    </source>
</evidence>
<reference evidence="2 3" key="2">
    <citation type="submission" date="2018-11" db="EMBL/GenBank/DDBJ databases">
        <authorList>
            <consortium name="Pathogen Informatics"/>
        </authorList>
    </citation>
    <scope>NUCLEOTIDE SEQUENCE [LARGE SCALE GENOMIC DNA]</scope>
</reference>
<sequence length="274" mass="30770">MQTRVYWFDTQFKLYFNCPSLIELVLGPVSNQSALTLAWGLEFILDKDEIDDLVLYIKGYYKLAIGSELLCTYCDVTSDDTSKPFVPFMSKEARSKDSILAPLYRSIHTVFSSGWNYSIDCSPGEKLVNLSLEPPSYSIAVATCPEVKQQHQSLDRTGETERFSSSSDTEETSSRRDSGLNKSEYHRKTLAKHQNNYRTSFDFDSTNQLTSTESSDLLNKKNDVNKILMSTSEKICLDADLIDLTASSLGDDRIHTFATRSASDMSSLSSEGLK</sequence>
<evidence type="ECO:0000313" key="4">
    <source>
        <dbReference type="WBParaSite" id="ASIM_0001455601-mRNA-1"/>
    </source>
</evidence>
<dbReference type="OrthoDB" id="5862331at2759"/>